<dbReference type="Proteomes" id="UP001165064">
    <property type="component" value="Unassembled WGS sequence"/>
</dbReference>
<organism evidence="1 2">
    <name type="scientific">Ambrosiozyma monospora</name>
    <name type="common">Yeast</name>
    <name type="synonym">Endomycopsis monosporus</name>
    <dbReference type="NCBI Taxonomy" id="43982"/>
    <lineage>
        <taxon>Eukaryota</taxon>
        <taxon>Fungi</taxon>
        <taxon>Dikarya</taxon>
        <taxon>Ascomycota</taxon>
        <taxon>Saccharomycotina</taxon>
        <taxon>Pichiomycetes</taxon>
        <taxon>Pichiales</taxon>
        <taxon>Pichiaceae</taxon>
        <taxon>Ambrosiozyma</taxon>
    </lineage>
</organism>
<evidence type="ECO:0000313" key="1">
    <source>
        <dbReference type="EMBL" id="GMF03205.1"/>
    </source>
</evidence>
<keyword evidence="2" id="KW-1185">Reference proteome</keyword>
<sequence>MITSILLEQSSDLTTSTNLPSVTPQFPTGPYTTKRTSTDSTASLKATGNAKNTVGTTLITTHHYSNGTVAAETLTKSFDDGYSGVSSAGGISLAAAGFGSVIGLFGVLLCF</sequence>
<comment type="caution">
    <text evidence="1">The sequence shown here is derived from an EMBL/GenBank/DDBJ whole genome shotgun (WGS) entry which is preliminary data.</text>
</comment>
<proteinExistence type="predicted"/>
<protein>
    <submittedName>
        <fullName evidence="1">Unnamed protein product</fullName>
    </submittedName>
</protein>
<evidence type="ECO:0000313" key="2">
    <source>
        <dbReference type="Proteomes" id="UP001165064"/>
    </source>
</evidence>
<reference evidence="1" key="1">
    <citation type="submission" date="2023-04" db="EMBL/GenBank/DDBJ databases">
        <title>Ambrosiozyma monospora NBRC 10751.</title>
        <authorList>
            <person name="Ichikawa N."/>
            <person name="Sato H."/>
            <person name="Tonouchi N."/>
        </authorList>
    </citation>
    <scope>NUCLEOTIDE SEQUENCE</scope>
    <source>
        <strain evidence="1">NBRC 10751</strain>
    </source>
</reference>
<name>A0ACB5U7F0_AMBMO</name>
<dbReference type="EMBL" id="BSXS01012892">
    <property type="protein sequence ID" value="GMF03205.1"/>
    <property type="molecule type" value="Genomic_DNA"/>
</dbReference>
<gene>
    <name evidence="1" type="ORF">Amon02_001170300</name>
</gene>
<accession>A0ACB5U7F0</accession>